<evidence type="ECO:0000256" key="9">
    <source>
        <dbReference type="ARBA" id="ARBA00024301"/>
    </source>
</evidence>
<evidence type="ECO:0000256" key="3">
    <source>
        <dbReference type="ARBA" id="ARBA00022741"/>
    </source>
</evidence>
<dbReference type="GO" id="GO:0042254">
    <property type="term" value="P:ribosome biogenesis"/>
    <property type="evidence" value="ECO:0007669"/>
    <property type="project" value="UniProtKB-ARBA"/>
</dbReference>
<dbReference type="SMART" id="SM00487">
    <property type="entry name" value="DEXDc"/>
    <property type="match status" value="1"/>
</dbReference>
<feature type="region of interest" description="Disordered" evidence="17">
    <location>
        <begin position="486"/>
        <end position="539"/>
    </location>
</feature>
<keyword evidence="5 16" id="KW-0347">Helicase</keyword>
<dbReference type="EMBL" id="JAHRHY010000005">
    <property type="protein sequence ID" value="KAG9069124.1"/>
    <property type="molecule type" value="Genomic_DNA"/>
</dbReference>
<comment type="subunit">
    <text evidence="11">Interacts with the SSU processome.</text>
</comment>
<feature type="domain" description="DEAD-box RNA helicase Q" evidence="20">
    <location>
        <begin position="95"/>
        <end position="123"/>
    </location>
</feature>
<evidence type="ECO:0000256" key="5">
    <source>
        <dbReference type="ARBA" id="ARBA00022806"/>
    </source>
</evidence>
<dbReference type="GO" id="GO:0003723">
    <property type="term" value="F:RNA binding"/>
    <property type="evidence" value="ECO:0007669"/>
    <property type="project" value="UniProtKB-KW"/>
</dbReference>
<dbReference type="Proteomes" id="UP000707451">
    <property type="component" value="Unassembled WGS sequence"/>
</dbReference>
<evidence type="ECO:0000256" key="8">
    <source>
        <dbReference type="ARBA" id="ARBA00023242"/>
    </source>
</evidence>
<dbReference type="InterPro" id="IPR044765">
    <property type="entry name" value="DDX47/Rrp3_DEADc"/>
</dbReference>
<dbReference type="InterPro" id="IPR014001">
    <property type="entry name" value="Helicase_ATP-bd"/>
</dbReference>
<comment type="subcellular location">
    <subcellularLocation>
        <location evidence="1">Nucleus</location>
    </subcellularLocation>
</comment>
<dbReference type="CDD" id="cd17954">
    <property type="entry name" value="DEADc_DDX47"/>
    <property type="match status" value="1"/>
</dbReference>
<feature type="region of interest" description="Disordered" evidence="17">
    <location>
        <begin position="1"/>
        <end position="96"/>
    </location>
</feature>
<comment type="caution">
    <text evidence="21">The sequence shown here is derived from an EMBL/GenBank/DDBJ whole genome shotgun (WGS) entry which is preliminary data.</text>
</comment>
<evidence type="ECO:0000256" key="15">
    <source>
        <dbReference type="PROSITE-ProRule" id="PRU00552"/>
    </source>
</evidence>
<dbReference type="FunFam" id="3.40.50.300:FF:000626">
    <property type="entry name" value="probable ATP-dependent RNA helicase DDX47"/>
    <property type="match status" value="1"/>
</dbReference>
<dbReference type="AlphaFoldDB" id="A0A9P7XX62"/>
<evidence type="ECO:0000256" key="14">
    <source>
        <dbReference type="ARBA" id="ARBA00047984"/>
    </source>
</evidence>
<evidence type="ECO:0000259" key="18">
    <source>
        <dbReference type="PROSITE" id="PS51192"/>
    </source>
</evidence>
<dbReference type="InterPro" id="IPR050079">
    <property type="entry name" value="DEAD_box_RNA_helicase"/>
</dbReference>
<dbReference type="SMART" id="SM00490">
    <property type="entry name" value="HELICc"/>
    <property type="match status" value="1"/>
</dbReference>
<dbReference type="InterPro" id="IPR014014">
    <property type="entry name" value="RNA_helicase_DEAD_Q_motif"/>
</dbReference>
<evidence type="ECO:0000256" key="1">
    <source>
        <dbReference type="ARBA" id="ARBA00004123"/>
    </source>
</evidence>
<dbReference type="OrthoDB" id="10261904at2759"/>
<evidence type="ECO:0000256" key="17">
    <source>
        <dbReference type="SAM" id="MobiDB-lite"/>
    </source>
</evidence>
<keyword evidence="4 16" id="KW-0378">Hydrolase</keyword>
<comment type="similarity">
    <text evidence="10">Belongs to the DEAD box helicase family. DDX47/RRP3 subfamily.</text>
</comment>
<dbReference type="FunFam" id="3.40.50.300:FF:000681">
    <property type="entry name" value="probable ATP-dependent RNA helicase DDX47"/>
    <property type="match status" value="1"/>
</dbReference>
<evidence type="ECO:0000256" key="7">
    <source>
        <dbReference type="ARBA" id="ARBA00022884"/>
    </source>
</evidence>
<keyword evidence="7" id="KW-0694">RNA-binding</keyword>
<dbReference type="GO" id="GO:0005524">
    <property type="term" value="F:ATP binding"/>
    <property type="evidence" value="ECO:0007669"/>
    <property type="project" value="UniProtKB-KW"/>
</dbReference>
<dbReference type="PANTHER" id="PTHR47959">
    <property type="entry name" value="ATP-DEPENDENT RNA HELICASE RHLE-RELATED"/>
    <property type="match status" value="1"/>
</dbReference>
<dbReference type="Pfam" id="PF00270">
    <property type="entry name" value="DEAD"/>
    <property type="match status" value="1"/>
</dbReference>
<dbReference type="GO" id="GO:0016787">
    <property type="term" value="F:hydrolase activity"/>
    <property type="evidence" value="ECO:0007669"/>
    <property type="project" value="UniProtKB-KW"/>
</dbReference>
<reference evidence="21" key="1">
    <citation type="submission" date="2021-06" db="EMBL/GenBank/DDBJ databases">
        <title>Genome Sequence of Mortierella hyaline Strain SCG-10, a Cold-Adapted, Nitrate-Reducing Fungus Isolated from Soil in Minnesota, USA.</title>
        <authorList>
            <person name="Aldossari N."/>
        </authorList>
    </citation>
    <scope>NUCLEOTIDE SEQUENCE</scope>
    <source>
        <strain evidence="21">SCG-10</strain>
    </source>
</reference>
<comment type="catalytic activity">
    <reaction evidence="14">
        <text>ATP + H2O = ADP + phosphate + H(+)</text>
        <dbReference type="Rhea" id="RHEA:13065"/>
        <dbReference type="ChEBI" id="CHEBI:15377"/>
        <dbReference type="ChEBI" id="CHEBI:15378"/>
        <dbReference type="ChEBI" id="CHEBI:30616"/>
        <dbReference type="ChEBI" id="CHEBI:43474"/>
        <dbReference type="ChEBI" id="CHEBI:456216"/>
        <dbReference type="EC" id="3.6.4.13"/>
    </reaction>
</comment>
<dbReference type="GO" id="GO:0005730">
    <property type="term" value="C:nucleolus"/>
    <property type="evidence" value="ECO:0007669"/>
    <property type="project" value="UniProtKB-ARBA"/>
</dbReference>
<dbReference type="SUPFAM" id="SSF52540">
    <property type="entry name" value="P-loop containing nucleoside triphosphate hydrolases"/>
    <property type="match status" value="1"/>
</dbReference>
<dbReference type="InterPro" id="IPR011545">
    <property type="entry name" value="DEAD/DEAH_box_helicase_dom"/>
</dbReference>
<dbReference type="PROSITE" id="PS51195">
    <property type="entry name" value="Q_MOTIF"/>
    <property type="match status" value="1"/>
</dbReference>
<feature type="short sequence motif" description="Q motif" evidence="15">
    <location>
        <begin position="95"/>
        <end position="123"/>
    </location>
</feature>
<dbReference type="InterPro" id="IPR001650">
    <property type="entry name" value="Helicase_C-like"/>
</dbReference>
<proteinExistence type="inferred from homology"/>
<keyword evidence="3 16" id="KW-0547">Nucleotide-binding</keyword>
<sequence length="539" mass="59764">MAVKKNTTTATATKAHKADKKAPAPVQKKAIAKVQKDISDHDDSQSEDDNEEDEEDQEQDEEDQEQGEEDQEQGEEETQEDTANGNSDEPEPSNVTFKDLGLMQPLVDACEQLKFKAPTDIQKESIPWSLQGRDIIGLAQTGSGKTAAFALPILQALWNNPSPMFACVMAPTRELAVQISETFESLGSTIGVRCCVIVGGMDMMAQSIALSKKPHVIVCTPGRLQDHLENTKGFSLRTLKYLVLDEADRLLDMDFGPIIDQILKVIPKERNTFLFSATMTTKVAKLQRASLNNPVKVEVATKYSTVATLLQYYLFFPLKSKDSYLVYLLNELAGNSTIVFSRTCNDTQRITLLLRNLGFPAIPLHGQLSQEKRLGALNKFKSGNRNILIATDVASRGLDIPSVDIVLNYDLPNNSKDYIHRVGRTARAGRSGKSITFVTQYDVEVYQRIEQALSKKLEEFPADKDAVMLLQERVAEAQRFAITELKEQHASRGKGGRGGNKRLFNSDDNDRDDDSVQAGGYKSKSGAARGNRQGKKMRK</sequence>
<feature type="compositionally biased region" description="Low complexity" evidence="17">
    <location>
        <begin position="1"/>
        <end position="13"/>
    </location>
</feature>
<evidence type="ECO:0000256" key="4">
    <source>
        <dbReference type="ARBA" id="ARBA00022801"/>
    </source>
</evidence>
<evidence type="ECO:0000313" key="22">
    <source>
        <dbReference type="Proteomes" id="UP000707451"/>
    </source>
</evidence>
<keyword evidence="8" id="KW-0539">Nucleus</keyword>
<dbReference type="CDD" id="cd18787">
    <property type="entry name" value="SF2_C_DEAD"/>
    <property type="match status" value="1"/>
</dbReference>
<organism evidence="21 22">
    <name type="scientific">Linnemannia hyalina</name>
    <dbReference type="NCBI Taxonomy" id="64524"/>
    <lineage>
        <taxon>Eukaryota</taxon>
        <taxon>Fungi</taxon>
        <taxon>Fungi incertae sedis</taxon>
        <taxon>Mucoromycota</taxon>
        <taxon>Mortierellomycotina</taxon>
        <taxon>Mortierellomycetes</taxon>
        <taxon>Mortierellales</taxon>
        <taxon>Mortierellaceae</taxon>
        <taxon>Linnemannia</taxon>
    </lineage>
</organism>
<evidence type="ECO:0000256" key="6">
    <source>
        <dbReference type="ARBA" id="ARBA00022840"/>
    </source>
</evidence>
<evidence type="ECO:0000313" key="21">
    <source>
        <dbReference type="EMBL" id="KAG9069124.1"/>
    </source>
</evidence>
<dbReference type="GO" id="GO:0003724">
    <property type="term" value="F:RNA helicase activity"/>
    <property type="evidence" value="ECO:0007669"/>
    <property type="project" value="UniProtKB-EC"/>
</dbReference>
<dbReference type="Pfam" id="PF00271">
    <property type="entry name" value="Helicase_C"/>
    <property type="match status" value="1"/>
</dbReference>
<dbReference type="GO" id="GO:0005829">
    <property type="term" value="C:cytosol"/>
    <property type="evidence" value="ECO:0007669"/>
    <property type="project" value="TreeGrafter"/>
</dbReference>
<dbReference type="EC" id="3.6.4.13" evidence="2"/>
<gene>
    <name evidence="21" type="primary">RRP3</name>
    <name evidence="21" type="ORF">KI688_010019</name>
</gene>
<feature type="domain" description="Helicase ATP-binding" evidence="18">
    <location>
        <begin position="126"/>
        <end position="297"/>
    </location>
</feature>
<dbReference type="PANTHER" id="PTHR47959:SF24">
    <property type="entry name" value="ATP-DEPENDENT RNA HELICASE"/>
    <property type="match status" value="1"/>
</dbReference>
<dbReference type="InterPro" id="IPR027417">
    <property type="entry name" value="P-loop_NTPase"/>
</dbReference>
<evidence type="ECO:0000256" key="13">
    <source>
        <dbReference type="ARBA" id="ARBA00024398"/>
    </source>
</evidence>
<keyword evidence="6 16" id="KW-0067">ATP-binding</keyword>
<dbReference type="PROSITE" id="PS51192">
    <property type="entry name" value="HELICASE_ATP_BIND_1"/>
    <property type="match status" value="1"/>
</dbReference>
<dbReference type="Gene3D" id="3.40.50.300">
    <property type="entry name" value="P-loop containing nucleotide triphosphate hydrolases"/>
    <property type="match status" value="2"/>
</dbReference>
<dbReference type="PROSITE" id="PS00039">
    <property type="entry name" value="DEAD_ATP_HELICASE"/>
    <property type="match status" value="1"/>
</dbReference>
<evidence type="ECO:0000259" key="19">
    <source>
        <dbReference type="PROSITE" id="PS51194"/>
    </source>
</evidence>
<evidence type="ECO:0000256" key="12">
    <source>
        <dbReference type="ARBA" id="ARBA00024394"/>
    </source>
</evidence>
<keyword evidence="22" id="KW-1185">Reference proteome</keyword>
<evidence type="ECO:0000259" key="20">
    <source>
        <dbReference type="PROSITE" id="PS51195"/>
    </source>
</evidence>
<name>A0A9P7XX62_9FUNG</name>
<evidence type="ECO:0000256" key="16">
    <source>
        <dbReference type="RuleBase" id="RU000492"/>
    </source>
</evidence>
<evidence type="ECO:0000256" key="2">
    <source>
        <dbReference type="ARBA" id="ARBA00012552"/>
    </source>
</evidence>
<feature type="compositionally biased region" description="Basic and acidic residues" evidence="17">
    <location>
        <begin position="34"/>
        <end position="44"/>
    </location>
</feature>
<protein>
    <recommendedName>
        <fullName evidence="13">ATP-dependent rRNA helicase RRP3</fullName>
        <ecNumber evidence="2">3.6.4.13</ecNumber>
    </recommendedName>
    <alternativeName>
        <fullName evidence="12">ATP-dependent rRNA helicase rrp3</fullName>
    </alternativeName>
</protein>
<accession>A0A9P7XX62</accession>
<evidence type="ECO:0000256" key="10">
    <source>
        <dbReference type="ARBA" id="ARBA00024350"/>
    </source>
</evidence>
<evidence type="ECO:0000256" key="11">
    <source>
        <dbReference type="ARBA" id="ARBA00024374"/>
    </source>
</evidence>
<feature type="domain" description="Helicase C-terminal" evidence="19">
    <location>
        <begin position="320"/>
        <end position="468"/>
    </location>
</feature>
<dbReference type="PROSITE" id="PS51194">
    <property type="entry name" value="HELICASE_CTER"/>
    <property type="match status" value="1"/>
</dbReference>
<dbReference type="InterPro" id="IPR000629">
    <property type="entry name" value="RNA-helicase_DEAD-box_CS"/>
</dbReference>
<feature type="compositionally biased region" description="Acidic residues" evidence="17">
    <location>
        <begin position="45"/>
        <end position="80"/>
    </location>
</feature>
<comment type="function">
    <text evidence="9">ATP-dependent rRNA helicase required for pre-ribosomal RNA processing. Involved in the maturation of the 35S-pre-rRNA and to its cleavage to mature 18S rRNA.</text>
</comment>